<dbReference type="SUPFAM" id="SSF47384">
    <property type="entry name" value="Homodimeric domain of signal transducing histidine kinase"/>
    <property type="match status" value="1"/>
</dbReference>
<dbReference type="PROSITE" id="PS50109">
    <property type="entry name" value="HIS_KIN"/>
    <property type="match status" value="1"/>
</dbReference>
<dbReference type="PANTHER" id="PTHR43047:SF72">
    <property type="entry name" value="OSMOSENSING HISTIDINE PROTEIN KINASE SLN1"/>
    <property type="match status" value="1"/>
</dbReference>
<dbReference type="Pfam" id="PF02518">
    <property type="entry name" value="HATPase_c"/>
    <property type="match status" value="1"/>
</dbReference>
<dbReference type="OrthoDB" id="8477705at2"/>
<keyword evidence="6" id="KW-0175">Coiled coil</keyword>
<dbReference type="InterPro" id="IPR003594">
    <property type="entry name" value="HATPase_dom"/>
</dbReference>
<gene>
    <name evidence="9" type="ORF">FIV46_00470</name>
</gene>
<dbReference type="AlphaFoldDB" id="A0A501PS89"/>
<keyword evidence="5" id="KW-0418">Kinase</keyword>
<sequence length="566" mass="63318">MHGKSEFYREAGESGMRGSATSRTIVPLETLESMRRGKRAKSKSGSSPLLAQVKTLVDRMNIDDSVPLYVASVEGELVYVNDGYRELVSSCTISGSLDEEKEGKALPSSLIAILNEVQLTRQTVVSEEQILVSKELRHYKSRHFPICDDQGFVIAVGGTYVDFTEQKKQERSEGLMQQRFRDFARATSDWYWEVDRDYRITFVSERLTSLTGLPAFMMKGKRFEQVGILKKDVDGEEIICDDFMDLYKPFRDYLLLMEGQDGEPIYVHLSGVPLFDGETGAFQGYRGAGMDVTVNYKARLETLAVQKSLENTLEELTNKNIQLDMASAQAEASLNAKSEFLAAMSHELRTPLNAIIGFAEAMNMEVFGDLNPQYISYSTDIMNAGKHLLELINDVLDVAVLESGKLSLEVTPTSLAEIIEKALNLTILRANSKYLDTSNVKISQDYIVNVDERRATQIFVNLLSNAVKFTPEYGEVGIRVRKLDRGHVAVTVWDTGIGIPESQQELVFEKFHQATDNIYSRKEEGTGLGLHISRHLAQQMGGDIQLHSVVNEGSEFTVILPIVARN</sequence>
<dbReference type="CDD" id="cd16922">
    <property type="entry name" value="HATPase_EvgS-ArcB-TorS-like"/>
    <property type="match status" value="1"/>
</dbReference>
<dbReference type="InterPro" id="IPR035965">
    <property type="entry name" value="PAS-like_dom_sf"/>
</dbReference>
<dbReference type="EC" id="2.7.13.3" evidence="2"/>
<dbReference type="SUPFAM" id="SSF55785">
    <property type="entry name" value="PYP-like sensor domain (PAS domain)"/>
    <property type="match status" value="1"/>
</dbReference>
<comment type="caution">
    <text evidence="9">The sequence shown here is derived from an EMBL/GenBank/DDBJ whole genome shotgun (WGS) entry which is preliminary data.</text>
</comment>
<dbReference type="PRINTS" id="PR00344">
    <property type="entry name" value="BCTRLSENSOR"/>
</dbReference>
<dbReference type="InterPro" id="IPR000014">
    <property type="entry name" value="PAS"/>
</dbReference>
<dbReference type="InterPro" id="IPR004358">
    <property type="entry name" value="Sig_transdc_His_kin-like_C"/>
</dbReference>
<dbReference type="InterPro" id="IPR036097">
    <property type="entry name" value="HisK_dim/P_sf"/>
</dbReference>
<evidence type="ECO:0000256" key="3">
    <source>
        <dbReference type="ARBA" id="ARBA00022553"/>
    </source>
</evidence>
<evidence type="ECO:0000256" key="1">
    <source>
        <dbReference type="ARBA" id="ARBA00000085"/>
    </source>
</evidence>
<feature type="compositionally biased region" description="Basic and acidic residues" evidence="7">
    <location>
        <begin position="1"/>
        <end position="12"/>
    </location>
</feature>
<dbReference type="GO" id="GO:0000155">
    <property type="term" value="F:phosphorelay sensor kinase activity"/>
    <property type="evidence" value="ECO:0007669"/>
    <property type="project" value="InterPro"/>
</dbReference>
<evidence type="ECO:0000256" key="6">
    <source>
        <dbReference type="SAM" id="Coils"/>
    </source>
</evidence>
<dbReference type="Gene3D" id="3.30.565.10">
    <property type="entry name" value="Histidine kinase-like ATPase, C-terminal domain"/>
    <property type="match status" value="1"/>
</dbReference>
<evidence type="ECO:0000256" key="5">
    <source>
        <dbReference type="ARBA" id="ARBA00022777"/>
    </source>
</evidence>
<evidence type="ECO:0000256" key="7">
    <source>
        <dbReference type="SAM" id="MobiDB-lite"/>
    </source>
</evidence>
<accession>A0A501PS89</accession>
<dbReference type="InterPro" id="IPR036890">
    <property type="entry name" value="HATPase_C_sf"/>
</dbReference>
<dbReference type="Proteomes" id="UP000319148">
    <property type="component" value="Unassembled WGS sequence"/>
</dbReference>
<name>A0A501PS89_9PROT</name>
<dbReference type="Pfam" id="PF00512">
    <property type="entry name" value="HisKA"/>
    <property type="match status" value="1"/>
</dbReference>
<keyword evidence="3" id="KW-0597">Phosphoprotein</keyword>
<dbReference type="InterPro" id="IPR003661">
    <property type="entry name" value="HisK_dim/P_dom"/>
</dbReference>
<feature type="coiled-coil region" evidence="6">
    <location>
        <begin position="306"/>
        <end position="333"/>
    </location>
</feature>
<proteinExistence type="predicted"/>
<dbReference type="Gene3D" id="3.30.450.20">
    <property type="entry name" value="PAS domain"/>
    <property type="match status" value="2"/>
</dbReference>
<dbReference type="Gene3D" id="1.10.287.130">
    <property type="match status" value="1"/>
</dbReference>
<dbReference type="SUPFAM" id="SSF55874">
    <property type="entry name" value="ATPase domain of HSP90 chaperone/DNA topoisomerase II/histidine kinase"/>
    <property type="match status" value="1"/>
</dbReference>
<evidence type="ECO:0000256" key="4">
    <source>
        <dbReference type="ARBA" id="ARBA00022679"/>
    </source>
</evidence>
<comment type="catalytic activity">
    <reaction evidence="1">
        <text>ATP + protein L-histidine = ADP + protein N-phospho-L-histidine.</text>
        <dbReference type="EC" id="2.7.13.3"/>
    </reaction>
</comment>
<evidence type="ECO:0000259" key="8">
    <source>
        <dbReference type="PROSITE" id="PS50109"/>
    </source>
</evidence>
<dbReference type="GO" id="GO:0009927">
    <property type="term" value="F:histidine phosphotransfer kinase activity"/>
    <property type="evidence" value="ECO:0007669"/>
    <property type="project" value="TreeGrafter"/>
</dbReference>
<feature type="domain" description="Histidine kinase" evidence="8">
    <location>
        <begin position="343"/>
        <end position="564"/>
    </location>
</feature>
<dbReference type="CDD" id="cd00082">
    <property type="entry name" value="HisKA"/>
    <property type="match status" value="1"/>
</dbReference>
<keyword evidence="4" id="KW-0808">Transferase</keyword>
<evidence type="ECO:0000313" key="10">
    <source>
        <dbReference type="Proteomes" id="UP000319148"/>
    </source>
</evidence>
<dbReference type="InterPro" id="IPR013656">
    <property type="entry name" value="PAS_4"/>
</dbReference>
<organism evidence="9 10">
    <name type="scientific">Emcibacter nanhaiensis</name>
    <dbReference type="NCBI Taxonomy" id="1505037"/>
    <lineage>
        <taxon>Bacteria</taxon>
        <taxon>Pseudomonadati</taxon>
        <taxon>Pseudomonadota</taxon>
        <taxon>Alphaproteobacteria</taxon>
        <taxon>Emcibacterales</taxon>
        <taxon>Emcibacteraceae</taxon>
        <taxon>Emcibacter</taxon>
    </lineage>
</organism>
<evidence type="ECO:0000313" key="9">
    <source>
        <dbReference type="EMBL" id="TPD62591.1"/>
    </source>
</evidence>
<dbReference type="Pfam" id="PF08448">
    <property type="entry name" value="PAS_4"/>
    <property type="match status" value="1"/>
</dbReference>
<dbReference type="EMBL" id="VFIY01000004">
    <property type="protein sequence ID" value="TPD62591.1"/>
    <property type="molecule type" value="Genomic_DNA"/>
</dbReference>
<dbReference type="SMART" id="SM00387">
    <property type="entry name" value="HATPase_c"/>
    <property type="match status" value="1"/>
</dbReference>
<protein>
    <recommendedName>
        <fullName evidence="2">histidine kinase</fullName>
        <ecNumber evidence="2">2.7.13.3</ecNumber>
    </recommendedName>
</protein>
<dbReference type="GO" id="GO:0005886">
    <property type="term" value="C:plasma membrane"/>
    <property type="evidence" value="ECO:0007669"/>
    <property type="project" value="TreeGrafter"/>
</dbReference>
<keyword evidence="10" id="KW-1185">Reference proteome</keyword>
<dbReference type="CDD" id="cd00130">
    <property type="entry name" value="PAS"/>
    <property type="match status" value="1"/>
</dbReference>
<reference evidence="10" key="1">
    <citation type="submission" date="2019-06" db="EMBL/GenBank/DDBJ databases">
        <title>The complete genome of Emcibacter congregatus ZYLT.</title>
        <authorList>
            <person name="Zhao Z."/>
        </authorList>
    </citation>
    <scope>NUCLEOTIDE SEQUENCE [LARGE SCALE GENOMIC DNA]</scope>
    <source>
        <strain evidence="10">MCCC 1A06723</strain>
    </source>
</reference>
<dbReference type="InterPro" id="IPR005467">
    <property type="entry name" value="His_kinase_dom"/>
</dbReference>
<evidence type="ECO:0000256" key="2">
    <source>
        <dbReference type="ARBA" id="ARBA00012438"/>
    </source>
</evidence>
<feature type="region of interest" description="Disordered" evidence="7">
    <location>
        <begin position="1"/>
        <end position="23"/>
    </location>
</feature>
<dbReference type="PANTHER" id="PTHR43047">
    <property type="entry name" value="TWO-COMPONENT HISTIDINE PROTEIN KINASE"/>
    <property type="match status" value="1"/>
</dbReference>
<dbReference type="SMART" id="SM00388">
    <property type="entry name" value="HisKA"/>
    <property type="match status" value="1"/>
</dbReference>